<gene>
    <name evidence="2" type="ORF">MM415A01168_0012</name>
    <name evidence="1" type="ORF">MM415B01321_0006</name>
</gene>
<dbReference type="EMBL" id="MT142315">
    <property type="protein sequence ID" value="QJA78019.1"/>
    <property type="molecule type" value="Genomic_DNA"/>
</dbReference>
<evidence type="ECO:0000313" key="1">
    <source>
        <dbReference type="EMBL" id="QJA59238.1"/>
    </source>
</evidence>
<organism evidence="2">
    <name type="scientific">viral metagenome</name>
    <dbReference type="NCBI Taxonomy" id="1070528"/>
    <lineage>
        <taxon>unclassified sequences</taxon>
        <taxon>metagenomes</taxon>
        <taxon>organismal metagenomes</taxon>
    </lineage>
</organism>
<accession>A0A6M3K884</accession>
<reference evidence="2" key="1">
    <citation type="submission" date="2020-03" db="EMBL/GenBank/DDBJ databases">
        <title>The deep terrestrial virosphere.</title>
        <authorList>
            <person name="Holmfeldt K."/>
            <person name="Nilsson E."/>
            <person name="Simone D."/>
            <person name="Lopez-Fernandez M."/>
            <person name="Wu X."/>
            <person name="de Brujin I."/>
            <person name="Lundin D."/>
            <person name="Andersson A."/>
            <person name="Bertilsson S."/>
            <person name="Dopson M."/>
        </authorList>
    </citation>
    <scope>NUCLEOTIDE SEQUENCE</scope>
    <source>
        <strain evidence="2">MM415A01168</strain>
        <strain evidence="1">MM415B01321</strain>
    </source>
</reference>
<evidence type="ECO:0000313" key="2">
    <source>
        <dbReference type="EMBL" id="QJA78019.1"/>
    </source>
</evidence>
<dbReference type="EMBL" id="MT141361">
    <property type="protein sequence ID" value="QJA59238.1"/>
    <property type="molecule type" value="Genomic_DNA"/>
</dbReference>
<protein>
    <submittedName>
        <fullName evidence="2">Uncharacterized protein</fullName>
    </submittedName>
</protein>
<proteinExistence type="predicted"/>
<name>A0A6M3K884_9ZZZZ</name>
<sequence length="145" mass="15372">MAESTAGQATTPKGAMYPFSEVFKAVTVGTTNTDIWQIPPYTIIENVWVYCVTAGVGSTTNYVTVGDDSDADGFIAGFNPASTAGTIIGDDPTERGDYLYDSTKKSLCGKVYGATGSSLIVDCEVTTNSTEPIFDVLVTGYRYTI</sequence>
<dbReference type="AlphaFoldDB" id="A0A6M3K884"/>